<feature type="compositionally biased region" description="Basic and acidic residues" evidence="1">
    <location>
        <begin position="367"/>
        <end position="382"/>
    </location>
</feature>
<feature type="region of interest" description="Disordered" evidence="1">
    <location>
        <begin position="283"/>
        <end position="303"/>
    </location>
</feature>
<keyword evidence="2" id="KW-1185">Reference proteome</keyword>
<dbReference type="Proteomes" id="UP000228380">
    <property type="component" value="Chromosome 3"/>
</dbReference>
<evidence type="ECO:0000313" key="3">
    <source>
        <dbReference type="RefSeq" id="XP_008811498.2"/>
    </source>
</evidence>
<feature type="compositionally biased region" description="Polar residues" evidence="1">
    <location>
        <begin position="48"/>
        <end position="62"/>
    </location>
</feature>
<dbReference type="GeneID" id="103722645"/>
<dbReference type="RefSeq" id="XP_008811498.2">
    <property type="nucleotide sequence ID" value="XM_008813276.4"/>
</dbReference>
<dbReference type="KEGG" id="pda:103722645"/>
<protein>
    <submittedName>
        <fullName evidence="3">Uncharacterized protein LOC103722645 isoform X1</fullName>
    </submittedName>
</protein>
<proteinExistence type="predicted"/>
<dbReference type="AlphaFoldDB" id="A0A8B7D274"/>
<evidence type="ECO:0000256" key="1">
    <source>
        <dbReference type="SAM" id="MobiDB-lite"/>
    </source>
</evidence>
<feature type="region of interest" description="Disordered" evidence="1">
    <location>
        <begin position="352"/>
        <end position="382"/>
    </location>
</feature>
<feature type="region of interest" description="Disordered" evidence="1">
    <location>
        <begin position="228"/>
        <end position="266"/>
    </location>
</feature>
<name>A0A8B7D274_PHODC</name>
<dbReference type="PANTHER" id="PTHR33356">
    <property type="entry name" value="TIP41-LIKE PROTEIN"/>
    <property type="match status" value="1"/>
</dbReference>
<accession>A0A8B7D274</accession>
<sequence>MAEDMEDAEFFLPSEFLCDDFFLEGVGTRKAEAEVAETCFSADLCPASDSNPSSPVDSATTETKSDEEDYMAGLTQKMAQSFLQDDDANDTPGLAADNAKAREVMAGSPQSTLSPWSASGKGSPNGLSLRVSPPSTPLEQQQDDAWDLLYAAAEQVTRMRGLNDQGNHHSYQGGGLLWKPSPPISAASNAPGTGYYHAPALTQQQLQLCHLKQQQLIKQPLSAAWGRQSRARGGGGVYGGERRPLGLPSSAWPPLQKSRQQPQHGSGMRAVFLTGAGAKKESTGTGVFLPRRVGTPTESSKKPACSTVLLPARVVQALNLNMEELGAQQSSPDGFVVDHDVLGWASTAISQRNRNDFRPPPPAVTSHDIRLPRKERANPRHY</sequence>
<gene>
    <name evidence="3" type="primary">LOC103722645</name>
</gene>
<feature type="compositionally biased region" description="Polar residues" evidence="1">
    <location>
        <begin position="108"/>
        <end position="126"/>
    </location>
</feature>
<organism evidence="2 3">
    <name type="scientific">Phoenix dactylifera</name>
    <name type="common">Date palm</name>
    <dbReference type="NCBI Taxonomy" id="42345"/>
    <lineage>
        <taxon>Eukaryota</taxon>
        <taxon>Viridiplantae</taxon>
        <taxon>Streptophyta</taxon>
        <taxon>Embryophyta</taxon>
        <taxon>Tracheophyta</taxon>
        <taxon>Spermatophyta</taxon>
        <taxon>Magnoliopsida</taxon>
        <taxon>Liliopsida</taxon>
        <taxon>Arecaceae</taxon>
        <taxon>Coryphoideae</taxon>
        <taxon>Phoeniceae</taxon>
        <taxon>Phoenix</taxon>
    </lineage>
</organism>
<dbReference type="PANTHER" id="PTHR33356:SF5">
    <property type="entry name" value="TIP41-LIKE PROTEIN"/>
    <property type="match status" value="1"/>
</dbReference>
<feature type="region of interest" description="Disordered" evidence="1">
    <location>
        <begin position="43"/>
        <end position="68"/>
    </location>
</feature>
<reference evidence="3" key="2">
    <citation type="submission" date="2025-08" db="UniProtKB">
        <authorList>
            <consortium name="RefSeq"/>
        </authorList>
    </citation>
    <scope>IDENTIFICATION</scope>
    <source>
        <tissue evidence="3">Young leaves</tissue>
    </source>
</reference>
<dbReference type="OrthoDB" id="747893at2759"/>
<reference evidence="2" key="1">
    <citation type="journal article" date="2019" name="Nat. Commun.">
        <title>Genome-wide association mapping of date palm fruit traits.</title>
        <authorList>
            <person name="Hazzouri K.M."/>
            <person name="Gros-Balthazard M."/>
            <person name="Flowers J.M."/>
            <person name="Copetti D."/>
            <person name="Lemansour A."/>
            <person name="Lebrun M."/>
            <person name="Masmoudi K."/>
            <person name="Ferrand S."/>
            <person name="Dhar M.I."/>
            <person name="Fresquez Z.A."/>
            <person name="Rosas U."/>
            <person name="Zhang J."/>
            <person name="Talag J."/>
            <person name="Lee S."/>
            <person name="Kudrna D."/>
            <person name="Powell R.F."/>
            <person name="Leitch I.J."/>
            <person name="Krueger R.R."/>
            <person name="Wing R.A."/>
            <person name="Amiri K.M.A."/>
            <person name="Purugganan M.D."/>
        </authorList>
    </citation>
    <scope>NUCLEOTIDE SEQUENCE [LARGE SCALE GENOMIC DNA]</scope>
    <source>
        <strain evidence="2">cv. Khalas</strain>
    </source>
</reference>
<evidence type="ECO:0000313" key="2">
    <source>
        <dbReference type="Proteomes" id="UP000228380"/>
    </source>
</evidence>
<feature type="region of interest" description="Disordered" evidence="1">
    <location>
        <begin position="104"/>
        <end position="139"/>
    </location>
</feature>